<keyword evidence="1" id="KW-1133">Transmembrane helix</keyword>
<evidence type="ECO:0000256" key="1">
    <source>
        <dbReference type="SAM" id="Phobius"/>
    </source>
</evidence>
<feature type="non-terminal residue" evidence="2">
    <location>
        <position position="1"/>
    </location>
</feature>
<dbReference type="Pfam" id="PF04654">
    <property type="entry name" value="DUF599"/>
    <property type="match status" value="1"/>
</dbReference>
<feature type="transmembrane region" description="Helical" evidence="1">
    <location>
        <begin position="62"/>
        <end position="86"/>
    </location>
</feature>
<dbReference type="InterPro" id="IPR006747">
    <property type="entry name" value="DUF599"/>
</dbReference>
<gene>
    <name evidence="2" type="ORF">KI387_010171</name>
</gene>
<evidence type="ECO:0000313" key="2">
    <source>
        <dbReference type="EMBL" id="KAH9305767.1"/>
    </source>
</evidence>
<accession>A0AA38KVE9</accession>
<feature type="transmembrane region" description="Helical" evidence="1">
    <location>
        <begin position="21"/>
        <end position="42"/>
    </location>
</feature>
<evidence type="ECO:0000313" key="3">
    <source>
        <dbReference type="Proteomes" id="UP000824469"/>
    </source>
</evidence>
<comment type="caution">
    <text evidence="2">The sequence shown here is derived from an EMBL/GenBank/DDBJ whole genome shotgun (WGS) entry which is preliminary data.</text>
</comment>
<keyword evidence="1" id="KW-0812">Transmembrane</keyword>
<reference evidence="2 3" key="1">
    <citation type="journal article" date="2021" name="Nat. Plants">
        <title>The Taxus genome provides insights into paclitaxel biosynthesis.</title>
        <authorList>
            <person name="Xiong X."/>
            <person name="Gou J."/>
            <person name="Liao Q."/>
            <person name="Li Y."/>
            <person name="Zhou Q."/>
            <person name="Bi G."/>
            <person name="Li C."/>
            <person name="Du R."/>
            <person name="Wang X."/>
            <person name="Sun T."/>
            <person name="Guo L."/>
            <person name="Liang H."/>
            <person name="Lu P."/>
            <person name="Wu Y."/>
            <person name="Zhang Z."/>
            <person name="Ro D.K."/>
            <person name="Shang Y."/>
            <person name="Huang S."/>
            <person name="Yan J."/>
        </authorList>
    </citation>
    <scope>NUCLEOTIDE SEQUENCE [LARGE SCALE GENOMIC DNA]</scope>
    <source>
        <strain evidence="2">Ta-2019</strain>
    </source>
</reference>
<dbReference type="PANTHER" id="PTHR31881:SF6">
    <property type="entry name" value="OS09G0494600 PROTEIN"/>
    <property type="match status" value="1"/>
</dbReference>
<feature type="non-terminal residue" evidence="2">
    <location>
        <position position="88"/>
    </location>
</feature>
<keyword evidence="1" id="KW-0472">Membrane</keyword>
<name>A0AA38KVE9_TAXCH</name>
<sequence>DNEKKNIIAVQTLRNSIMGSTLMATTCILLSAGLAAMISSTYSVKKPLNDTAYGAHGELMVALKYVTLLAIFLLSFFFHSLSICFINQ</sequence>
<dbReference type="PANTHER" id="PTHR31881">
    <property type="match status" value="1"/>
</dbReference>
<dbReference type="OMA" id="MIAVNFE"/>
<protein>
    <submittedName>
        <fullName evidence="2">Uncharacterized protein</fullName>
    </submittedName>
</protein>
<dbReference type="EMBL" id="JAHRHJ020000008">
    <property type="protein sequence ID" value="KAH9305767.1"/>
    <property type="molecule type" value="Genomic_DNA"/>
</dbReference>
<dbReference type="AlphaFoldDB" id="A0AA38KVE9"/>
<proteinExistence type="predicted"/>
<dbReference type="Proteomes" id="UP000824469">
    <property type="component" value="Unassembled WGS sequence"/>
</dbReference>
<organism evidence="2 3">
    <name type="scientific">Taxus chinensis</name>
    <name type="common">Chinese yew</name>
    <name type="synonym">Taxus wallichiana var. chinensis</name>
    <dbReference type="NCBI Taxonomy" id="29808"/>
    <lineage>
        <taxon>Eukaryota</taxon>
        <taxon>Viridiplantae</taxon>
        <taxon>Streptophyta</taxon>
        <taxon>Embryophyta</taxon>
        <taxon>Tracheophyta</taxon>
        <taxon>Spermatophyta</taxon>
        <taxon>Pinopsida</taxon>
        <taxon>Pinidae</taxon>
        <taxon>Conifers II</taxon>
        <taxon>Cupressales</taxon>
        <taxon>Taxaceae</taxon>
        <taxon>Taxus</taxon>
    </lineage>
</organism>
<keyword evidence="3" id="KW-1185">Reference proteome</keyword>